<evidence type="ECO:0000313" key="2">
    <source>
        <dbReference type="EMBL" id="GAB0057466.1"/>
    </source>
</evidence>
<organism evidence="2 3">
    <name type="scientific">Candidatus Magnetaquiglobus chichijimensis</name>
    <dbReference type="NCBI Taxonomy" id="3141448"/>
    <lineage>
        <taxon>Bacteria</taxon>
        <taxon>Pseudomonadati</taxon>
        <taxon>Pseudomonadota</taxon>
        <taxon>Magnetococcia</taxon>
        <taxon>Magnetococcales</taxon>
        <taxon>Candidatus Magnetaquicoccaceae</taxon>
        <taxon>Candidatus Magnetaquiglobus</taxon>
    </lineage>
</organism>
<keyword evidence="3" id="KW-1185">Reference proteome</keyword>
<keyword evidence="1" id="KW-0472">Membrane</keyword>
<evidence type="ECO:0008006" key="4">
    <source>
        <dbReference type="Google" id="ProtNLM"/>
    </source>
</evidence>
<proteinExistence type="predicted"/>
<accession>A0ABQ0C997</accession>
<gene>
    <name evidence="2" type="ORF">SIID45300_01794</name>
</gene>
<dbReference type="RefSeq" id="WP_420905162.1">
    <property type="nucleotide sequence ID" value="NZ_BAAFGK010000004.1"/>
</dbReference>
<sequence>MSQSGGCDPELVSAFLDSELDRIIVGHVARHLIHCDHCCRTMGRLAQIRELMAGEAPWFETEAFTEAVMLAIRNEKSTTPRDVRRDSLRDRLLRFGIPVLVVGTILAEALPVGADSSDTLESPEIHA</sequence>
<keyword evidence="1" id="KW-1133">Transmembrane helix</keyword>
<dbReference type="Proteomes" id="UP001628193">
    <property type="component" value="Unassembled WGS sequence"/>
</dbReference>
<keyword evidence="1" id="KW-0812">Transmembrane</keyword>
<dbReference type="InterPro" id="IPR036147">
    <property type="entry name" value="Anti-sigma_E_RseA_N_sf"/>
</dbReference>
<protein>
    <recommendedName>
        <fullName evidence="4">Zinc-finger domain-containing protein</fullName>
    </recommendedName>
</protein>
<feature type="transmembrane region" description="Helical" evidence="1">
    <location>
        <begin position="92"/>
        <end position="114"/>
    </location>
</feature>
<name>A0ABQ0C997_9PROT</name>
<reference evidence="2 3" key="1">
    <citation type="submission" date="2024-09" db="EMBL/GenBank/DDBJ databases">
        <title>Draft genome sequence of Candidatus Magnetaquicoccaceae bacterium FCR-1.</title>
        <authorList>
            <person name="Shimoshige H."/>
            <person name="Shimamura S."/>
            <person name="Taoka A."/>
            <person name="Kobayashi H."/>
            <person name="Maekawa T."/>
        </authorList>
    </citation>
    <scope>NUCLEOTIDE SEQUENCE [LARGE SCALE GENOMIC DNA]</scope>
    <source>
        <strain evidence="2 3">FCR-1</strain>
    </source>
</reference>
<comment type="caution">
    <text evidence="2">The sequence shown here is derived from an EMBL/GenBank/DDBJ whole genome shotgun (WGS) entry which is preliminary data.</text>
</comment>
<dbReference type="Gene3D" id="1.10.10.880">
    <property type="entry name" value="Anti sigma-E protein RseA, N-terminal domain"/>
    <property type="match status" value="1"/>
</dbReference>
<evidence type="ECO:0000313" key="3">
    <source>
        <dbReference type="Proteomes" id="UP001628193"/>
    </source>
</evidence>
<dbReference type="EMBL" id="BAAFGK010000004">
    <property type="protein sequence ID" value="GAB0057466.1"/>
    <property type="molecule type" value="Genomic_DNA"/>
</dbReference>
<evidence type="ECO:0000256" key="1">
    <source>
        <dbReference type="SAM" id="Phobius"/>
    </source>
</evidence>